<dbReference type="InterPro" id="IPR051448">
    <property type="entry name" value="CdaR-like_regulators"/>
</dbReference>
<dbReference type="PANTHER" id="PTHR33744:SF1">
    <property type="entry name" value="DNA-BINDING TRANSCRIPTIONAL ACTIVATOR ADER"/>
    <property type="match status" value="1"/>
</dbReference>
<dbReference type="Proteomes" id="UP000192775">
    <property type="component" value="Chromosome"/>
</dbReference>
<accession>A0A1X9LJ80</accession>
<evidence type="ECO:0000259" key="1">
    <source>
        <dbReference type="SMART" id="SM00065"/>
    </source>
</evidence>
<organism evidence="2 3">
    <name type="scientific">Cnuibacter physcomitrellae</name>
    <dbReference type="NCBI Taxonomy" id="1619308"/>
    <lineage>
        <taxon>Bacteria</taxon>
        <taxon>Bacillati</taxon>
        <taxon>Actinomycetota</taxon>
        <taxon>Actinomycetes</taxon>
        <taxon>Micrococcales</taxon>
        <taxon>Microbacteriaceae</taxon>
        <taxon>Cnuibacter</taxon>
    </lineage>
</organism>
<dbReference type="Pfam" id="PF13185">
    <property type="entry name" value="GAF_2"/>
    <property type="match status" value="1"/>
</dbReference>
<evidence type="ECO:0000313" key="2">
    <source>
        <dbReference type="EMBL" id="ARJ05255.1"/>
    </source>
</evidence>
<keyword evidence="3" id="KW-1185">Reference proteome</keyword>
<dbReference type="Gene3D" id="3.30.450.40">
    <property type="match status" value="1"/>
</dbReference>
<dbReference type="EMBL" id="CP020715">
    <property type="protein sequence ID" value="ARJ05255.1"/>
    <property type="molecule type" value="Genomic_DNA"/>
</dbReference>
<dbReference type="SUPFAM" id="SSF55781">
    <property type="entry name" value="GAF domain-like"/>
    <property type="match status" value="1"/>
</dbReference>
<dbReference type="KEGG" id="cphy:B5808_08540"/>
<dbReference type="Pfam" id="PF13556">
    <property type="entry name" value="HTH_30"/>
    <property type="match status" value="1"/>
</dbReference>
<dbReference type="InterPro" id="IPR025736">
    <property type="entry name" value="PucR_C-HTH_dom"/>
</dbReference>
<dbReference type="STRING" id="1619308.B5808_08540"/>
<dbReference type="SMART" id="SM00065">
    <property type="entry name" value="GAF"/>
    <property type="match status" value="1"/>
</dbReference>
<dbReference type="RefSeq" id="WP_085019393.1">
    <property type="nucleotide sequence ID" value="NZ_BMHD01000001.1"/>
</dbReference>
<proteinExistence type="predicted"/>
<feature type="domain" description="GAF" evidence="1">
    <location>
        <begin position="24"/>
        <end position="177"/>
    </location>
</feature>
<name>A0A1X9LJ80_9MICO</name>
<dbReference type="AlphaFoldDB" id="A0A1X9LJ80"/>
<dbReference type="InterPro" id="IPR003018">
    <property type="entry name" value="GAF"/>
</dbReference>
<dbReference type="InterPro" id="IPR042070">
    <property type="entry name" value="PucR_C-HTH_sf"/>
</dbReference>
<protein>
    <recommendedName>
        <fullName evidence="1">GAF domain-containing protein</fullName>
    </recommendedName>
</protein>
<evidence type="ECO:0000313" key="3">
    <source>
        <dbReference type="Proteomes" id="UP000192775"/>
    </source>
</evidence>
<sequence length="581" mass="62097">MTDELTVWLDRLRILSDVASGGMPLAEALTLVAETARTLLGFDFCGVLVPDTDRQALVLAGWSGLSDEYVDGINRRNPVGLASTAPSSRAFHAGAPVAVADIETEQGFAPWGGVAHEQGYRSMISVPLRGPDRALGTLNGYHSRAHDHTAEEIERMTLLANHAAAALASAGLVEQLRLANASLREQRDRLERSQAMHHSLLQVSLESRGIGGVLEATQGLIHRPLRLLDSQGEIIGEAGTWQTQGRELATPVRLEAEVVGTLVVCDLDGMRLDELDELAIGHAVVVLALELLRERTALEAEFRLHGDLLSDVLLFGVTEQNVRRAEALGRDLHRMTCAVVATFELAPAGEPHADDIAGREREDVPMSDGRLLSALSMLSRTQVTVDGVTVTPLVAIHRGLLVAMWPDTVDADTAAKACHRTLTAGLPSRQVLVASSGSARRSLPEAVRIARGTHAFVRASGRSVDAPVAPASLGVVGVLLQVENTSALREFVTDQVGAVLDYDARRGSDLLRTLHVHLDNGLDRTATGAVMRVHPNTVNQRLRRIEQLTGRSLTDPASLLGFSAAVAMLTMLPPGEGAVTG</sequence>
<gene>
    <name evidence="2" type="ORF">B5808_08540</name>
</gene>
<dbReference type="PANTHER" id="PTHR33744">
    <property type="entry name" value="CARBOHYDRATE DIACID REGULATOR"/>
    <property type="match status" value="1"/>
</dbReference>
<dbReference type="InterPro" id="IPR029016">
    <property type="entry name" value="GAF-like_dom_sf"/>
</dbReference>
<reference evidence="2 3" key="1">
    <citation type="submission" date="2017-04" db="EMBL/GenBank/DDBJ databases">
        <authorList>
            <person name="Afonso C.L."/>
            <person name="Miller P.J."/>
            <person name="Scott M.A."/>
            <person name="Spackman E."/>
            <person name="Goraichik I."/>
            <person name="Dimitrov K.M."/>
            <person name="Suarez D.L."/>
            <person name="Swayne D.E."/>
        </authorList>
    </citation>
    <scope>NUCLEOTIDE SEQUENCE [LARGE SCALE GENOMIC DNA]</scope>
    <source>
        <strain evidence="3">XA(T)</strain>
    </source>
</reference>
<dbReference type="Gene3D" id="1.10.10.2840">
    <property type="entry name" value="PucR C-terminal helix-turn-helix domain"/>
    <property type="match status" value="1"/>
</dbReference>